<sequence length="257" mass="29200">MKSISEKFLNRRVFTRGIQSFLPLLFILSLTSCSWISSKRSLFGDETVESAQEKRSEKLQSVPKEQYEQLQRKYNELLAKSKSTPVPVEQQAPQLSSEEIVNQLSQAKESSDLVETVDVFSGEPIAKKVNSIDSRATVAPVVVPPSEIEAQIISLERARALSSQNKFDQSLTILKELEKSNVRQIKVRAKFEIGELLFIQGEFDLAMQVFEEIIHKEAFSGVVLKVLGRLIVCSEKLKLSKKKQKYYSILHDFFEQA</sequence>
<dbReference type="EMBL" id="FQ312005">
    <property type="protein sequence ID" value="CBW27374.1"/>
    <property type="molecule type" value="Genomic_DNA"/>
</dbReference>
<keyword evidence="2" id="KW-1185">Reference proteome</keyword>
<dbReference type="OrthoDB" id="5294726at2"/>
<accession>E1X630</accession>
<dbReference type="PROSITE" id="PS51257">
    <property type="entry name" value="PROKAR_LIPOPROTEIN"/>
    <property type="match status" value="1"/>
</dbReference>
<organism evidence="1 2">
    <name type="scientific">Halobacteriovorax marinus (strain ATCC BAA-682 / DSM 15412 / SJ)</name>
    <name type="common">Bacteriovorax marinus</name>
    <dbReference type="NCBI Taxonomy" id="862908"/>
    <lineage>
        <taxon>Bacteria</taxon>
        <taxon>Pseudomonadati</taxon>
        <taxon>Bdellovibrionota</taxon>
        <taxon>Bacteriovoracia</taxon>
        <taxon>Bacteriovoracales</taxon>
        <taxon>Halobacteriovoraceae</taxon>
        <taxon>Halobacteriovorax</taxon>
    </lineage>
</organism>
<dbReference type="KEGG" id="bmx:BMS_2587"/>
<evidence type="ECO:0000313" key="1">
    <source>
        <dbReference type="EMBL" id="CBW27374.1"/>
    </source>
</evidence>
<reference evidence="2" key="1">
    <citation type="journal article" date="2013" name="ISME J.">
        <title>A small predatory core genome in the divergent marine Bacteriovorax marinus SJ and the terrestrial Bdellovibrio bacteriovorus.</title>
        <authorList>
            <person name="Crossman L.C."/>
            <person name="Chen H."/>
            <person name="Cerdeno-Tarraga A.M."/>
            <person name="Brooks K."/>
            <person name="Quail M.A."/>
            <person name="Pineiro S.A."/>
            <person name="Hobley L."/>
            <person name="Sockett R.E."/>
            <person name="Bentley S.D."/>
            <person name="Parkhill J."/>
            <person name="Williams H.N."/>
            <person name="Stine O.C."/>
        </authorList>
    </citation>
    <scope>NUCLEOTIDE SEQUENCE [LARGE SCALE GENOMIC DNA]</scope>
    <source>
        <strain evidence="2">ATCC BAA-682 / DSM 15412 / SJ</strain>
    </source>
</reference>
<dbReference type="HOGENOM" id="CLU_1080808_0_0_7"/>
<protein>
    <submittedName>
        <fullName evidence="1">Membrane protein</fullName>
    </submittedName>
</protein>
<dbReference type="AlphaFoldDB" id="E1X630"/>
<dbReference type="Gene3D" id="1.25.40.10">
    <property type="entry name" value="Tetratricopeptide repeat domain"/>
    <property type="match status" value="1"/>
</dbReference>
<dbReference type="PATRIC" id="fig|862908.3.peg.2471"/>
<dbReference type="Proteomes" id="UP000008963">
    <property type="component" value="Chromosome"/>
</dbReference>
<dbReference type="STRING" id="862908.BMS_2587"/>
<dbReference type="InterPro" id="IPR011990">
    <property type="entry name" value="TPR-like_helical_dom_sf"/>
</dbReference>
<gene>
    <name evidence="1" type="ordered locus">BMS_2587</name>
</gene>
<name>E1X630_HALMS</name>
<dbReference type="RefSeq" id="WP_014245150.1">
    <property type="nucleotide sequence ID" value="NC_016620.1"/>
</dbReference>
<evidence type="ECO:0000313" key="2">
    <source>
        <dbReference type="Proteomes" id="UP000008963"/>
    </source>
</evidence>
<proteinExistence type="predicted"/>